<comment type="caution">
    <text evidence="3">The sequence shown here is derived from an EMBL/GenBank/DDBJ whole genome shotgun (WGS) entry which is preliminary data.</text>
</comment>
<accession>A0A932CN40</accession>
<dbReference type="InterPro" id="IPR025646">
    <property type="entry name" value="DUF4350"/>
</dbReference>
<evidence type="ECO:0000313" key="3">
    <source>
        <dbReference type="EMBL" id="MBI2876152.1"/>
    </source>
</evidence>
<dbReference type="AlphaFoldDB" id="A0A932CN40"/>
<proteinExistence type="predicted"/>
<dbReference type="Gene3D" id="3.40.50.880">
    <property type="match status" value="1"/>
</dbReference>
<keyword evidence="1" id="KW-1133">Transmembrane helix</keyword>
<feature type="transmembrane region" description="Helical" evidence="1">
    <location>
        <begin position="277"/>
        <end position="296"/>
    </location>
</feature>
<dbReference type="SUPFAM" id="SSF52317">
    <property type="entry name" value="Class I glutamine amidotransferase-like"/>
    <property type="match status" value="1"/>
</dbReference>
<reference evidence="3" key="1">
    <citation type="submission" date="2020-07" db="EMBL/GenBank/DDBJ databases">
        <title>Huge and variable diversity of episymbiotic CPR bacteria and DPANN archaea in groundwater ecosystems.</title>
        <authorList>
            <person name="He C.Y."/>
            <person name="Keren R."/>
            <person name="Whittaker M."/>
            <person name="Farag I.F."/>
            <person name="Doudna J."/>
            <person name="Cate J.H.D."/>
            <person name="Banfield J.F."/>
        </authorList>
    </citation>
    <scope>NUCLEOTIDE SEQUENCE</scope>
    <source>
        <strain evidence="3">NC_groundwater_672_Ag_B-0.1um_62_36</strain>
    </source>
</reference>
<dbReference type="Pfam" id="PF14258">
    <property type="entry name" value="DUF4350"/>
    <property type="match status" value="1"/>
</dbReference>
<organism evidence="3 4">
    <name type="scientific">Tectimicrobiota bacterium</name>
    <dbReference type="NCBI Taxonomy" id="2528274"/>
    <lineage>
        <taxon>Bacteria</taxon>
        <taxon>Pseudomonadati</taxon>
        <taxon>Nitrospinota/Tectimicrobiota group</taxon>
        <taxon>Candidatus Tectimicrobiota</taxon>
    </lineage>
</organism>
<feature type="transmembrane region" description="Helical" evidence="1">
    <location>
        <begin position="57"/>
        <end position="73"/>
    </location>
</feature>
<feature type="transmembrane region" description="Helical" evidence="1">
    <location>
        <begin position="104"/>
        <end position="125"/>
    </location>
</feature>
<keyword evidence="1" id="KW-0472">Membrane</keyword>
<dbReference type="EMBL" id="JACPRF010000142">
    <property type="protein sequence ID" value="MBI2876152.1"/>
    <property type="molecule type" value="Genomic_DNA"/>
</dbReference>
<feature type="transmembrane region" description="Helical" evidence="1">
    <location>
        <begin position="29"/>
        <end position="45"/>
    </location>
</feature>
<gene>
    <name evidence="3" type="ORF">HYY20_04660</name>
</gene>
<protein>
    <recommendedName>
        <fullName evidence="2">DUF4350 domain-containing protein</fullName>
    </recommendedName>
</protein>
<name>A0A932CN40_UNCTE</name>
<feature type="transmembrane region" description="Helical" evidence="1">
    <location>
        <begin position="202"/>
        <end position="225"/>
    </location>
</feature>
<dbReference type="Proteomes" id="UP000769766">
    <property type="component" value="Unassembled WGS sequence"/>
</dbReference>
<feature type="domain" description="DUF4350" evidence="2">
    <location>
        <begin position="338"/>
        <end position="541"/>
    </location>
</feature>
<evidence type="ECO:0000256" key="1">
    <source>
        <dbReference type="SAM" id="Phobius"/>
    </source>
</evidence>
<feature type="transmembrane region" description="Helical" evidence="1">
    <location>
        <begin position="178"/>
        <end position="196"/>
    </location>
</feature>
<feature type="transmembrane region" description="Helical" evidence="1">
    <location>
        <begin position="232"/>
        <end position="254"/>
    </location>
</feature>
<keyword evidence="1" id="KW-0812">Transmembrane</keyword>
<evidence type="ECO:0000313" key="4">
    <source>
        <dbReference type="Proteomes" id="UP000769766"/>
    </source>
</evidence>
<feature type="transmembrane region" description="Helical" evidence="1">
    <location>
        <begin position="137"/>
        <end position="158"/>
    </location>
</feature>
<dbReference type="InterPro" id="IPR029062">
    <property type="entry name" value="Class_I_gatase-like"/>
</dbReference>
<evidence type="ECO:0000259" key="2">
    <source>
        <dbReference type="Pfam" id="PF14258"/>
    </source>
</evidence>
<sequence>MRGLLWLGLISLAGSWLELSGFFGQLKHAGELFLFLGVLFNLLAFRHTRLGRLDSKLFMLGLPLLVAILWLPFPYRLGPGMLLLSLGLLWVSARIGLGAPLFLGVAWSGLILLLQGLALPLYAVLGSRFHEVPGISWLPYRLLHLLGMEVALTGNTIYTPTLKEVVAFTTTWERLGGLFLLLFLVGALPHLSFLTLSRTRAWGRFLGSVAIFVGIRYVGIILAFLELETAKLFWHPTITTLTFLPMALLLARWVPLREARLEFLAPQPGPWFRRREVWTGLVGALTAGTLAGAIGFQDPGIRKSGRILINERYSDWEWTTEKLDTTWYGQRTTYAYSDLARFLGYHYRVERNFKPLTPGRLKEFDILILKVPTEPLPPAEIEAVVRFVAAGGGLFLIGEHTNVFGHAAYLNPLAERFGLRFRYDSTYDLPTDWQSAWKPPPLLSHPAGQHVPYYDFATSCTLEAGLTVGHVMIGYQMKSRWLNYANANFFPDLGPADYQFGVFLQAASVRYQQGRVLAFTDSTTFSNFSVFEPGKTEFLLGTMEWLNRKNRWDHVNSLLLIVSLASLTGTVLLWRSVDHGRAALILLSLCLLVVPPGLRWLSAATRKAYPLPRPHTAFTRVGFEREHSVYFFPGGSAYLGSEPDNFNTFFVWTQRLGMVPRLANSLEEGLETGKILVLINPQKPFSTQERNRLRQAMKAGKGILILAASADPQGAANHLLQEFGLRLVATEPRFMQILNQEGLPVGGLEVRGVVEGGTSLLRLEDGRTFMAMRKEGKGGLAAVIGHHFFNNAVMGSVDTVPTVYQRLLYEMEFWLLRGLDAGEFEPFVLKPEEVRVRELGMKPPR</sequence>